<evidence type="ECO:0000313" key="15">
    <source>
        <dbReference type="EMBL" id="QBB87156.1"/>
    </source>
</evidence>
<dbReference type="EMBL" id="MH593562">
    <property type="protein sequence ID" value="QBB87156.1"/>
    <property type="molecule type" value="Genomic_DNA"/>
</dbReference>
<evidence type="ECO:0000256" key="13">
    <source>
        <dbReference type="SAM" id="Phobius"/>
    </source>
</evidence>
<keyword evidence="6 12" id="KW-0812">Transmembrane</keyword>
<evidence type="ECO:0000256" key="9">
    <source>
        <dbReference type="ARBA" id="ARBA00023065"/>
    </source>
</evidence>
<dbReference type="GO" id="GO:0031966">
    <property type="term" value="C:mitochondrial membrane"/>
    <property type="evidence" value="ECO:0007669"/>
    <property type="project" value="UniProtKB-SubCell"/>
</dbReference>
<evidence type="ECO:0000256" key="11">
    <source>
        <dbReference type="ARBA" id="ARBA00023136"/>
    </source>
</evidence>
<evidence type="ECO:0000256" key="7">
    <source>
        <dbReference type="ARBA" id="ARBA00022781"/>
    </source>
</evidence>
<sequence length="53" mass="6582">MPQMAPIYWLFMFLFFLSSFFLFFMFNYFMKPFTKIDFSPTNKKSLISKSWKL</sequence>
<keyword evidence="8 13" id="KW-1133">Transmembrane helix</keyword>
<evidence type="ECO:0000256" key="4">
    <source>
        <dbReference type="ARBA" id="ARBA00022448"/>
    </source>
</evidence>
<dbReference type="InterPro" id="IPR001421">
    <property type="entry name" value="ATP8_metazoa"/>
</dbReference>
<keyword evidence="9 12" id="KW-0406">Ion transport</keyword>
<dbReference type="AlphaFoldDB" id="A0A1X9ISN7"/>
<dbReference type="Pfam" id="PF00895">
    <property type="entry name" value="ATP-synt_8"/>
    <property type="match status" value="1"/>
</dbReference>
<reference evidence="14" key="1">
    <citation type="submission" date="2016-05" db="EMBL/GenBank/DDBJ databases">
        <title>The complete mitochondrial genome of the Helice wuana.</title>
        <authorList>
            <person name="Liu Q.-N."/>
            <person name="Tang B.-P."/>
        </authorList>
    </citation>
    <scope>NUCLEOTIDE SEQUENCE</scope>
</reference>
<evidence type="ECO:0000256" key="3">
    <source>
        <dbReference type="ARBA" id="ARBA00011291"/>
    </source>
</evidence>
<evidence type="ECO:0000256" key="12">
    <source>
        <dbReference type="RuleBase" id="RU003661"/>
    </source>
</evidence>
<evidence type="ECO:0000256" key="8">
    <source>
        <dbReference type="ARBA" id="ARBA00022989"/>
    </source>
</evidence>
<geneLocation type="mitochondrion" evidence="14"/>
<dbReference type="GO" id="GO:0045259">
    <property type="term" value="C:proton-transporting ATP synthase complex"/>
    <property type="evidence" value="ECO:0007669"/>
    <property type="project" value="UniProtKB-KW"/>
</dbReference>
<dbReference type="EMBL" id="KX344898">
    <property type="protein sequence ID" value="APL97754.1"/>
    <property type="molecule type" value="Genomic_DNA"/>
</dbReference>
<evidence type="ECO:0000256" key="10">
    <source>
        <dbReference type="ARBA" id="ARBA00023128"/>
    </source>
</evidence>
<dbReference type="GO" id="GO:0015078">
    <property type="term" value="F:proton transmembrane transporter activity"/>
    <property type="evidence" value="ECO:0007669"/>
    <property type="project" value="InterPro"/>
</dbReference>
<evidence type="ECO:0000256" key="6">
    <source>
        <dbReference type="ARBA" id="ARBA00022692"/>
    </source>
</evidence>
<reference evidence="15" key="2">
    <citation type="journal article" date="2018" name="Mitochondrial DNA Part B Resour">
        <title>The complete mitochondrial genome of Helice Sheni and its phylogenetic implication.</title>
        <authorList>
            <person name="Yuan Y."/>
            <person name="He Y."/>
            <person name="Liu S."/>
            <person name="Ji X."/>
            <person name="Qin Y."/>
            <person name="Wang X."/>
        </authorList>
    </citation>
    <scope>NUCLEOTIDE SEQUENCE</scope>
</reference>
<dbReference type="GeneID" id="33127265"/>
<evidence type="ECO:0000313" key="14">
    <source>
        <dbReference type="EMBL" id="APL97754.1"/>
    </source>
</evidence>
<keyword evidence="7 12" id="KW-0375">Hydrogen ion transport</keyword>
<evidence type="ECO:0000256" key="1">
    <source>
        <dbReference type="ARBA" id="ARBA00004304"/>
    </source>
</evidence>
<proteinExistence type="inferred from homology"/>
<keyword evidence="4 12" id="KW-0813">Transport</keyword>
<accession>A0A1X9ISN7</accession>
<gene>
    <name evidence="14" type="primary">atp8</name>
    <name evidence="15" type="synonym">ATP8</name>
</gene>
<keyword evidence="11 13" id="KW-0472">Membrane</keyword>
<evidence type="ECO:0000256" key="5">
    <source>
        <dbReference type="ARBA" id="ARBA00022547"/>
    </source>
</evidence>
<protein>
    <recommendedName>
        <fullName evidence="12">ATP synthase complex subunit 8</fullName>
    </recommendedName>
</protein>
<comment type="subunit">
    <text evidence="3">F-type ATPases have 2 components, CF(1) - the catalytic core - and CF(0) - the membrane proton channel.</text>
</comment>
<evidence type="ECO:0000256" key="2">
    <source>
        <dbReference type="ARBA" id="ARBA00008892"/>
    </source>
</evidence>
<keyword evidence="5 12" id="KW-0138">CF(0)</keyword>
<dbReference type="GO" id="GO:0015986">
    <property type="term" value="P:proton motive force-driven ATP synthesis"/>
    <property type="evidence" value="ECO:0007669"/>
    <property type="project" value="InterPro"/>
</dbReference>
<organism evidence="14">
    <name type="scientific">Helicana wuana</name>
    <dbReference type="NCBI Taxonomy" id="72982"/>
    <lineage>
        <taxon>Eukaryota</taxon>
        <taxon>Metazoa</taxon>
        <taxon>Ecdysozoa</taxon>
        <taxon>Arthropoda</taxon>
        <taxon>Crustacea</taxon>
        <taxon>Multicrustacea</taxon>
        <taxon>Malacostraca</taxon>
        <taxon>Eumalacostraca</taxon>
        <taxon>Eucarida</taxon>
        <taxon>Decapoda</taxon>
        <taxon>Pleocyemata</taxon>
        <taxon>Brachyura</taxon>
        <taxon>Eubrachyura</taxon>
        <taxon>Grapsoidea</taxon>
        <taxon>Varunidae</taxon>
        <taxon>Helicana</taxon>
    </lineage>
</organism>
<name>A0A1X9ISN7_9EUCA</name>
<keyword evidence="10 12" id="KW-0496">Mitochondrion</keyword>
<dbReference type="RefSeq" id="YP_009383504.1">
    <property type="nucleotide sequence ID" value="NC_034995.1"/>
</dbReference>
<comment type="similarity">
    <text evidence="2 12">Belongs to the ATPase protein 8 family.</text>
</comment>
<comment type="subcellular location">
    <subcellularLocation>
        <location evidence="1 12">Mitochondrion membrane</location>
        <topology evidence="1 12">Single-pass membrane protein</topology>
    </subcellularLocation>
</comment>
<feature type="transmembrane region" description="Helical" evidence="13">
    <location>
        <begin position="6"/>
        <end position="29"/>
    </location>
</feature>